<feature type="compositionally biased region" description="Polar residues" evidence="1">
    <location>
        <begin position="505"/>
        <end position="514"/>
    </location>
</feature>
<feature type="compositionally biased region" description="Basic and acidic residues" evidence="1">
    <location>
        <begin position="1"/>
        <end position="29"/>
    </location>
</feature>
<reference evidence="2 3" key="1">
    <citation type="journal article" date="2023" name="G3 (Bethesda)">
        <title>A chromosome-level genome assembly of Zasmidium syzygii isolated from banana leaves.</title>
        <authorList>
            <person name="van Westerhoven A.C."/>
            <person name="Mehrabi R."/>
            <person name="Talebi R."/>
            <person name="Steentjes M.B.F."/>
            <person name="Corcolon B."/>
            <person name="Chong P.A."/>
            <person name="Kema G.H.J."/>
            <person name="Seidl M.F."/>
        </authorList>
    </citation>
    <scope>NUCLEOTIDE SEQUENCE [LARGE SCALE GENOMIC DNA]</scope>
    <source>
        <strain evidence="2 3">P124</strain>
    </source>
</reference>
<evidence type="ECO:0000256" key="1">
    <source>
        <dbReference type="SAM" id="MobiDB-lite"/>
    </source>
</evidence>
<feature type="region of interest" description="Disordered" evidence="1">
    <location>
        <begin position="419"/>
        <end position="654"/>
    </location>
</feature>
<feature type="compositionally biased region" description="Pro residues" evidence="1">
    <location>
        <begin position="80"/>
        <end position="89"/>
    </location>
</feature>
<protein>
    <recommendedName>
        <fullName evidence="4">C2H2-type domain-containing protein</fullName>
    </recommendedName>
</protein>
<evidence type="ECO:0000313" key="2">
    <source>
        <dbReference type="EMBL" id="KAK4496932.1"/>
    </source>
</evidence>
<feature type="region of interest" description="Disordered" evidence="1">
    <location>
        <begin position="265"/>
        <end position="285"/>
    </location>
</feature>
<feature type="compositionally biased region" description="Low complexity" evidence="1">
    <location>
        <begin position="163"/>
        <end position="185"/>
    </location>
</feature>
<organism evidence="2 3">
    <name type="scientific">Zasmidium cellare</name>
    <name type="common">Wine cellar mold</name>
    <name type="synonym">Racodium cellare</name>
    <dbReference type="NCBI Taxonomy" id="395010"/>
    <lineage>
        <taxon>Eukaryota</taxon>
        <taxon>Fungi</taxon>
        <taxon>Dikarya</taxon>
        <taxon>Ascomycota</taxon>
        <taxon>Pezizomycotina</taxon>
        <taxon>Dothideomycetes</taxon>
        <taxon>Dothideomycetidae</taxon>
        <taxon>Mycosphaerellales</taxon>
        <taxon>Mycosphaerellaceae</taxon>
        <taxon>Zasmidium</taxon>
    </lineage>
</organism>
<dbReference type="PANTHER" id="PTHR23225">
    <property type="entry name" value="ZINC FINGER PROTEIN"/>
    <property type="match status" value="1"/>
</dbReference>
<feature type="compositionally biased region" description="Pro residues" evidence="1">
    <location>
        <begin position="419"/>
        <end position="434"/>
    </location>
</feature>
<feature type="compositionally biased region" description="Low complexity" evidence="1">
    <location>
        <begin position="734"/>
        <end position="751"/>
    </location>
</feature>
<dbReference type="InterPro" id="IPR039970">
    <property type="entry name" value="TF_Grauzone"/>
</dbReference>
<dbReference type="PANTHER" id="PTHR23225:SF2">
    <property type="entry name" value="AT09679P-RELATED"/>
    <property type="match status" value="1"/>
</dbReference>
<feature type="compositionally biased region" description="Acidic residues" evidence="1">
    <location>
        <begin position="609"/>
        <end position="622"/>
    </location>
</feature>
<dbReference type="Gene3D" id="3.30.160.60">
    <property type="entry name" value="Classic Zinc Finger"/>
    <property type="match status" value="1"/>
</dbReference>
<feature type="compositionally biased region" description="Low complexity" evidence="1">
    <location>
        <begin position="451"/>
        <end position="462"/>
    </location>
</feature>
<feature type="region of interest" description="Disordered" evidence="1">
    <location>
        <begin position="676"/>
        <end position="768"/>
    </location>
</feature>
<sequence>MRVDQLVTRDDDTAAPPPKDERPAPRHEPAPAPPVNRHTNHRTHVFQLSGADPRGDPNGSKAFAHQPVHFGAYRSYTGPGAPPGPPPQSPSQYQGAQYTFQSVQHPPQHTYQFQQQNPAASPVIRRRRPQSARSLDSPDSPAKPAKRASTGQMPPATFPSQDANGANTNTDGNNTNVNGNTATPTNNNVACSVVPGNRSFPCPLSIYGCTSTFGSKNEWKRHVNTQHMRMGFWRCDMCKNGDRKPNDFNRKDLFIQHVRRMHPLSATSPATANLPAPSKSSKDGEDMQLLQTAATRCYKALRHPPEESCCLFCDRTFSGEGTWDDRMEHVGRHLELMRRANDQPPEPKDWRADLPMEKWLASYQVIIPNGDGWLLDDQQLTQKPPRRASGIAQIPKPVIHTAHTQASPVAPQYAAAPAPAPIQAPAPAPAPEAAPPYAHAHPPAPAPALPPLKVIPTPAKYQQPPPPPPPQVQPAPPKVAPAPPARFEPLQIKRVQPPAAIEARSTPNGRQSSPDRLFSAFDEPADQPVKSEPSSSASTSPGTNADSHPQTNGTDVTEATEIAVKPKPSTRGRGKRNAAKEQAEAGAEDEDPYMSLFQTIPKRKKDTAAGDDDDEEAEPESFEDSKTIAGGSQRTSRKRKASPAPSTNGFCGSLKDRIYSGFQKAVLGMATSVSSLFVGPTDEQPDGERSTPVAKRTRTARAQEKAVTNGEDDDETFEPVRKRQRRGRKDRGNSAARESSTSSLSMSTRSSGRVKDSMIEKGVISSRS</sequence>
<accession>A0ABR0E676</accession>
<feature type="compositionally biased region" description="Basic residues" evidence="1">
    <location>
        <begin position="568"/>
        <end position="577"/>
    </location>
</feature>
<name>A0ABR0E676_ZASCE</name>
<feature type="compositionally biased region" description="Polar residues" evidence="1">
    <location>
        <begin position="541"/>
        <end position="557"/>
    </location>
</feature>
<gene>
    <name evidence="2" type="ORF">PRZ48_011381</name>
</gene>
<proteinExistence type="predicted"/>
<dbReference type="Proteomes" id="UP001305779">
    <property type="component" value="Unassembled WGS sequence"/>
</dbReference>
<feature type="compositionally biased region" description="Polar residues" evidence="1">
    <location>
        <begin position="99"/>
        <end position="119"/>
    </location>
</feature>
<evidence type="ECO:0000313" key="3">
    <source>
        <dbReference type="Proteomes" id="UP001305779"/>
    </source>
</evidence>
<keyword evidence="3" id="KW-1185">Reference proteome</keyword>
<feature type="region of interest" description="Disordered" evidence="1">
    <location>
        <begin position="1"/>
        <end position="185"/>
    </location>
</feature>
<evidence type="ECO:0008006" key="4">
    <source>
        <dbReference type="Google" id="ProtNLM"/>
    </source>
</evidence>
<dbReference type="EMBL" id="JAXOVC010000009">
    <property type="protein sequence ID" value="KAK4496932.1"/>
    <property type="molecule type" value="Genomic_DNA"/>
</dbReference>
<feature type="compositionally biased region" description="Pro residues" evidence="1">
    <location>
        <begin position="463"/>
        <end position="486"/>
    </location>
</feature>
<comment type="caution">
    <text evidence="2">The sequence shown here is derived from an EMBL/GenBank/DDBJ whole genome shotgun (WGS) entry which is preliminary data.</text>
</comment>
<feature type="compositionally biased region" description="Low complexity" evidence="1">
    <location>
        <begin position="531"/>
        <end position="540"/>
    </location>
</feature>